<comment type="caution">
    <text evidence="2">The sequence shown here is derived from an EMBL/GenBank/DDBJ whole genome shotgun (WGS) entry which is preliminary data.</text>
</comment>
<dbReference type="OrthoDB" id="4559052at2"/>
<evidence type="ECO:0000313" key="3">
    <source>
        <dbReference type="Proteomes" id="UP000076218"/>
    </source>
</evidence>
<organism evidence="2 3">
    <name type="scientific">Clavibacter tessellarius</name>
    <dbReference type="NCBI Taxonomy" id="31965"/>
    <lineage>
        <taxon>Bacteria</taxon>
        <taxon>Bacillati</taxon>
        <taxon>Actinomycetota</taxon>
        <taxon>Actinomycetes</taxon>
        <taxon>Micrococcales</taxon>
        <taxon>Microbacteriaceae</taxon>
        <taxon>Clavibacter</taxon>
    </lineage>
</organism>
<dbReference type="Pfam" id="PF14117">
    <property type="entry name" value="DUF4287"/>
    <property type="match status" value="1"/>
</dbReference>
<dbReference type="AlphaFoldDB" id="A0A154UYZ9"/>
<sequence length="84" mass="8951">MNAHGIVAPPPPADGRKPHGPASYFPSIESAYGQPVQHWIDLADARLDVEPHMRAVTWLKTEHGLGHGHANAVVAFVKAARTAG</sequence>
<proteinExistence type="predicted"/>
<evidence type="ECO:0000313" key="2">
    <source>
        <dbReference type="EMBL" id="KZC94321.1"/>
    </source>
</evidence>
<evidence type="ECO:0000256" key="1">
    <source>
        <dbReference type="SAM" id="MobiDB-lite"/>
    </source>
</evidence>
<evidence type="ECO:0008006" key="4">
    <source>
        <dbReference type="Google" id="ProtNLM"/>
    </source>
</evidence>
<dbReference type="InterPro" id="IPR025629">
    <property type="entry name" value="DUF4287"/>
</dbReference>
<accession>A0A154UYZ9</accession>
<dbReference type="Proteomes" id="UP000076218">
    <property type="component" value="Unassembled WGS sequence"/>
</dbReference>
<dbReference type="STRING" id="31965.AWH51_00105"/>
<name>A0A154UYZ9_9MICO</name>
<dbReference type="EMBL" id="LQXA01000045">
    <property type="protein sequence ID" value="KZC94321.1"/>
    <property type="molecule type" value="Genomic_DNA"/>
</dbReference>
<feature type="region of interest" description="Disordered" evidence="1">
    <location>
        <begin position="1"/>
        <end position="22"/>
    </location>
</feature>
<reference evidence="2 3" key="1">
    <citation type="submission" date="2016-01" db="EMBL/GenBank/DDBJ databases">
        <title>Draft genome sequence of Clavibacter michiganensis subsp. tessellarius DOAB 609.</title>
        <authorList>
            <person name="Tambong J.T."/>
        </authorList>
    </citation>
    <scope>NUCLEOTIDE SEQUENCE [LARGE SCALE GENOMIC DNA]</scope>
    <source>
        <strain evidence="2 3">DOAB 609</strain>
    </source>
</reference>
<dbReference type="RefSeq" id="WP_063072310.1">
    <property type="nucleotide sequence ID" value="NZ_LQXA01000045.1"/>
</dbReference>
<protein>
    <recommendedName>
        <fullName evidence="4">DUF4287 domain-containing protein</fullName>
    </recommendedName>
</protein>
<gene>
    <name evidence="2" type="ORF">AWH51_00105</name>
</gene>